<name>A0A1Q9A190_9HYPH</name>
<dbReference type="STRING" id="887144.BJF91_09495"/>
<dbReference type="EMBL" id="MKIN01000024">
    <property type="protein sequence ID" value="OLP48345.1"/>
    <property type="molecule type" value="Genomic_DNA"/>
</dbReference>
<gene>
    <name evidence="2" type="ORF">BJF91_09495</name>
    <name evidence="1" type="ORF">GGQ71_002303</name>
</gene>
<organism evidence="2 3">
    <name type="scientific">Allorhizobium taibaishanense</name>
    <dbReference type="NCBI Taxonomy" id="887144"/>
    <lineage>
        <taxon>Bacteria</taxon>
        <taxon>Pseudomonadati</taxon>
        <taxon>Pseudomonadota</taxon>
        <taxon>Alphaproteobacteria</taxon>
        <taxon>Hyphomicrobiales</taxon>
        <taxon>Rhizobiaceae</taxon>
        <taxon>Rhizobium/Agrobacterium group</taxon>
        <taxon>Allorhizobium</taxon>
    </lineage>
</organism>
<dbReference type="Proteomes" id="UP000544107">
    <property type="component" value="Unassembled WGS sequence"/>
</dbReference>
<dbReference type="EMBL" id="JACIED010000002">
    <property type="protein sequence ID" value="MBB4008040.1"/>
    <property type="molecule type" value="Genomic_DNA"/>
</dbReference>
<reference evidence="2 3" key="1">
    <citation type="submission" date="2016-09" db="EMBL/GenBank/DDBJ databases">
        <title>Rhizobium oryziradicis sp. nov., isolated from the root of rice.</title>
        <authorList>
            <person name="Zhao J."/>
            <person name="Zhang X."/>
        </authorList>
    </citation>
    <scope>NUCLEOTIDE SEQUENCE [LARGE SCALE GENOMIC DNA]</scope>
    <source>
        <strain evidence="2 3">14971</strain>
    </source>
</reference>
<dbReference type="Proteomes" id="UP000185598">
    <property type="component" value="Unassembled WGS sequence"/>
</dbReference>
<comment type="caution">
    <text evidence="2">The sequence shown here is derived from an EMBL/GenBank/DDBJ whole genome shotgun (WGS) entry which is preliminary data.</text>
</comment>
<protein>
    <submittedName>
        <fullName evidence="2">Uncharacterized protein</fullName>
    </submittedName>
</protein>
<reference evidence="1 4" key="2">
    <citation type="submission" date="2020-08" db="EMBL/GenBank/DDBJ databases">
        <title>Genomic Encyclopedia of Type Strains, Phase IV (KMG-IV): sequencing the most valuable type-strain genomes for metagenomic binning, comparative biology and taxonomic classification.</title>
        <authorList>
            <person name="Goeker M."/>
        </authorList>
    </citation>
    <scope>NUCLEOTIDE SEQUENCE [LARGE SCALE GENOMIC DNA]</scope>
    <source>
        <strain evidence="1 4">DSM 100021</strain>
    </source>
</reference>
<proteinExistence type="predicted"/>
<sequence length="66" mass="7646">MNTKTISLRARNQNVVDKSLLQPVPAELEETAFDLPRLLKMTGVWEALPKRQRRHHRARQTPSARS</sequence>
<evidence type="ECO:0000313" key="1">
    <source>
        <dbReference type="EMBL" id="MBB4008040.1"/>
    </source>
</evidence>
<evidence type="ECO:0000313" key="3">
    <source>
        <dbReference type="Proteomes" id="UP000185598"/>
    </source>
</evidence>
<evidence type="ECO:0000313" key="2">
    <source>
        <dbReference type="EMBL" id="OLP48345.1"/>
    </source>
</evidence>
<accession>A0A1Q9A190</accession>
<keyword evidence="3" id="KW-1185">Reference proteome</keyword>
<evidence type="ECO:0000313" key="4">
    <source>
        <dbReference type="Proteomes" id="UP000544107"/>
    </source>
</evidence>
<dbReference type="AlphaFoldDB" id="A0A1Q9A190"/>